<organism evidence="5 6">
    <name type="scientific">Subtercola boreus</name>
    <dbReference type="NCBI Taxonomy" id="120213"/>
    <lineage>
        <taxon>Bacteria</taxon>
        <taxon>Bacillati</taxon>
        <taxon>Actinomycetota</taxon>
        <taxon>Actinomycetes</taxon>
        <taxon>Micrococcales</taxon>
        <taxon>Microbacteriaceae</taxon>
        <taxon>Subtercola</taxon>
    </lineage>
</organism>
<comment type="subcellular location">
    <subcellularLocation>
        <location evidence="1">Membrane</location>
        <topology evidence="1">Multi-pass membrane protein</topology>
    </subcellularLocation>
</comment>
<evidence type="ECO:0000256" key="1">
    <source>
        <dbReference type="ARBA" id="ARBA00004141"/>
    </source>
</evidence>
<keyword evidence="3" id="KW-0472">Membrane</keyword>
<evidence type="ECO:0000256" key="3">
    <source>
        <dbReference type="SAM" id="Phobius"/>
    </source>
</evidence>
<sequence>MGCRKGVRSIRTLGLTAAEVQDRRDRGLVNTMPDDTGRSLARILRANLFTLFNGIVGASFLLLVDDLLVLCPGGQIVADAELVDGSDIEVDESLLTGEANPVSAKVGRTLLSGSTVVAGGGLARVIRVGTDSYSAQITLEARKFTLVRSKLRESSARNPAGYPSG</sequence>
<evidence type="ECO:0000259" key="4">
    <source>
        <dbReference type="Pfam" id="PF00122"/>
    </source>
</evidence>
<dbReference type="PANTHER" id="PTHR24093">
    <property type="entry name" value="CATION TRANSPORTING ATPASE"/>
    <property type="match status" value="1"/>
</dbReference>
<accession>A0A3E0VCL5</accession>
<reference evidence="5 6" key="1">
    <citation type="submission" date="2017-04" db="EMBL/GenBank/DDBJ databases">
        <title>Comparative genome analysis of Subtercola boreus.</title>
        <authorList>
            <person name="Cho Y.-J."/>
            <person name="Cho A."/>
            <person name="Kim O.-S."/>
            <person name="Lee J.-I."/>
        </authorList>
    </citation>
    <scope>NUCLEOTIDE SEQUENCE [LARGE SCALE GENOMIC DNA]</scope>
    <source>
        <strain evidence="5 6">P27444</strain>
    </source>
</reference>
<name>A0A3E0VCL5_9MICO</name>
<dbReference type="SUPFAM" id="SSF81653">
    <property type="entry name" value="Calcium ATPase, transduction domain A"/>
    <property type="match status" value="1"/>
</dbReference>
<dbReference type="Gene3D" id="2.70.150.10">
    <property type="entry name" value="Calcium-transporting ATPase, cytoplasmic transduction domain A"/>
    <property type="match status" value="1"/>
</dbReference>
<dbReference type="EMBL" id="NBXA01000026">
    <property type="protein sequence ID" value="RFA07632.1"/>
    <property type="molecule type" value="Genomic_DNA"/>
</dbReference>
<gene>
    <name evidence="5" type="ORF">B7R21_15770</name>
</gene>
<dbReference type="Proteomes" id="UP000256709">
    <property type="component" value="Unassembled WGS sequence"/>
</dbReference>
<proteinExistence type="predicted"/>
<dbReference type="AlphaFoldDB" id="A0A3E0VCL5"/>
<dbReference type="GO" id="GO:0005886">
    <property type="term" value="C:plasma membrane"/>
    <property type="evidence" value="ECO:0007669"/>
    <property type="project" value="TreeGrafter"/>
</dbReference>
<dbReference type="PANTHER" id="PTHR24093:SF508">
    <property type="entry name" value="CALCIUM-TRANSPORTING ATPASE CTPE"/>
    <property type="match status" value="1"/>
</dbReference>
<keyword evidence="3" id="KW-0812">Transmembrane</keyword>
<dbReference type="OrthoDB" id="7059309at2"/>
<feature type="domain" description="P-type ATPase A" evidence="4">
    <location>
        <begin position="62"/>
        <end position="138"/>
    </location>
</feature>
<keyword evidence="3" id="KW-1133">Transmembrane helix</keyword>
<dbReference type="GO" id="GO:0005388">
    <property type="term" value="F:P-type calcium transporter activity"/>
    <property type="evidence" value="ECO:0007669"/>
    <property type="project" value="TreeGrafter"/>
</dbReference>
<evidence type="ECO:0000313" key="5">
    <source>
        <dbReference type="EMBL" id="RFA07632.1"/>
    </source>
</evidence>
<keyword evidence="2" id="KW-0460">Magnesium</keyword>
<protein>
    <recommendedName>
        <fullName evidence="4">P-type ATPase A domain-containing protein</fullName>
    </recommendedName>
</protein>
<feature type="transmembrane region" description="Helical" evidence="3">
    <location>
        <begin position="46"/>
        <end position="64"/>
    </location>
</feature>
<dbReference type="InterPro" id="IPR059000">
    <property type="entry name" value="ATPase_P-type_domA"/>
</dbReference>
<evidence type="ECO:0000256" key="2">
    <source>
        <dbReference type="ARBA" id="ARBA00022842"/>
    </source>
</evidence>
<comment type="caution">
    <text evidence="5">The sequence shown here is derived from an EMBL/GenBank/DDBJ whole genome shotgun (WGS) entry which is preliminary data.</text>
</comment>
<dbReference type="Pfam" id="PF00122">
    <property type="entry name" value="E1-E2_ATPase"/>
    <property type="match status" value="1"/>
</dbReference>
<dbReference type="InterPro" id="IPR008250">
    <property type="entry name" value="ATPase_P-typ_transduc_dom_A_sf"/>
</dbReference>
<evidence type="ECO:0000313" key="6">
    <source>
        <dbReference type="Proteomes" id="UP000256709"/>
    </source>
</evidence>